<protein>
    <recommendedName>
        <fullName evidence="8">HSA domain-containing protein</fullName>
    </recommendedName>
</protein>
<dbReference type="GO" id="GO:0035267">
    <property type="term" value="C:NuA4 histone acetyltransferase complex"/>
    <property type="evidence" value="ECO:0007669"/>
    <property type="project" value="InterPro"/>
</dbReference>
<evidence type="ECO:0000259" key="5">
    <source>
        <dbReference type="PROSITE" id="PS51204"/>
    </source>
</evidence>
<evidence type="ECO:0000256" key="3">
    <source>
        <dbReference type="SAM" id="MobiDB-lite"/>
    </source>
</evidence>
<keyword evidence="1" id="KW-0156">Chromatin regulator</keyword>
<keyword evidence="7" id="KW-1185">Reference proteome</keyword>
<name>A0AAW1REV2_9CHLO</name>
<feature type="compositionally biased region" description="Polar residues" evidence="3">
    <location>
        <begin position="568"/>
        <end position="578"/>
    </location>
</feature>
<evidence type="ECO:0000313" key="7">
    <source>
        <dbReference type="Proteomes" id="UP001445335"/>
    </source>
</evidence>
<gene>
    <name evidence="6" type="ORF">WJX81_003077</name>
</gene>
<feature type="compositionally biased region" description="Low complexity" evidence="3">
    <location>
        <begin position="776"/>
        <end position="812"/>
    </location>
</feature>
<feature type="domain" description="HSA" evidence="5">
    <location>
        <begin position="137"/>
        <end position="212"/>
    </location>
</feature>
<feature type="compositionally biased region" description="Low complexity" evidence="3">
    <location>
        <begin position="655"/>
        <end position="678"/>
    </location>
</feature>
<keyword evidence="2" id="KW-0175">Coiled coil</keyword>
<proteinExistence type="predicted"/>
<feature type="compositionally biased region" description="Low complexity" evidence="3">
    <location>
        <begin position="63"/>
        <end position="100"/>
    </location>
</feature>
<sequence length="821" mass="84397">MGQKGRPNSAGHDAVALKPQNGAMTPPGASAEAVLMGGGGAVKLEGLKKAVLKGAEQPHEPSQAQAEGAEAPLAANRPDGNAAVPAAAAAPARAAGGAEANRGEPESAAAQRKREDALVAAAQAARATRATLSLAFGRPQPEPARAAAHWDLLLQEARWLQEDFAQERLWKRAAAKALAEAAVAAMLRGDLRKTAAGNELRGGAAAAKAARSAANEERRASGRAAGPSGAGAASATQAYTLAYYAPPGLAHALEEDRELEEEVEAARRAVLELAAQRRHEEGDVDEEDLLIGRKPKRLKKARAAVLAEDGSEVEAFLSSAPAARRPAPAARKNNNFLRPSSALSDRQLSGGEETLGRLRRKRRRDFEDEDWSEEPLPPRRTTLGRRGVVAAAEPPRKSGLRPLDRRAQKGANKQLSGRPEQYGQGRGRGAAGQALPWSSEEDTLLCAIVHEFGVLAGGGITNWFLVADVLCGSSAMQGIHRAHSECLTRFRSLADSKGIVPGAGQAINVEAALHAMGVSKQASRELLGRSLPVPDATLAAHQKALATIAAKARQARLQEEHRGRAAARQNQVEHPSQQLVSDMARARFNGRHRTPWELAEEADRQAALEQQAAVEAAAAAAAAQEAAQAQAAAAAAAAQQQAQDAALPPPGVSGPGHAAGAATPAAFGGQQPAGPAHQLVAGAPPPRQAVPLAHIKKVLDANCLPNGTQLTPSQREQLIAQYQATAAQQAAALGGMPPGVAQLTPQQRSGGAAAGLPGIAASAMPLGVPPAALLAASQPGGVPGSGLPLGDNASGQAGGQPAEQQAWGTALQPQPPAAAPR</sequence>
<feature type="compositionally biased region" description="Low complexity" evidence="3">
    <location>
        <begin position="320"/>
        <end position="331"/>
    </location>
</feature>
<accession>A0AAW1REV2</accession>
<dbReference type="EMBL" id="JALJOU010000040">
    <property type="protein sequence ID" value="KAK9832605.1"/>
    <property type="molecule type" value="Genomic_DNA"/>
</dbReference>
<feature type="region of interest" description="Disordered" evidence="3">
    <location>
        <begin position="318"/>
        <end position="433"/>
    </location>
</feature>
<reference evidence="6 7" key="1">
    <citation type="journal article" date="2024" name="Nat. Commun.">
        <title>Phylogenomics reveals the evolutionary origins of lichenization in chlorophyte algae.</title>
        <authorList>
            <person name="Puginier C."/>
            <person name="Libourel C."/>
            <person name="Otte J."/>
            <person name="Skaloud P."/>
            <person name="Haon M."/>
            <person name="Grisel S."/>
            <person name="Petersen M."/>
            <person name="Berrin J.G."/>
            <person name="Delaux P.M."/>
            <person name="Dal Grande F."/>
            <person name="Keller J."/>
        </authorList>
    </citation>
    <scope>NUCLEOTIDE SEQUENCE [LARGE SCALE GENOMIC DNA]</scope>
    <source>
        <strain evidence="6 7">SAG 245.80</strain>
    </source>
</reference>
<dbReference type="PANTHER" id="PTHR46774:SF3">
    <property type="entry name" value="CHROMATIN MODIFICATION-RELATED PROTEIN EAF1 A-RELATED"/>
    <property type="match status" value="1"/>
</dbReference>
<dbReference type="InterPro" id="IPR014012">
    <property type="entry name" value="HSA_dom"/>
</dbReference>
<feature type="region of interest" description="Disordered" evidence="3">
    <location>
        <begin position="642"/>
        <end position="685"/>
    </location>
</feature>
<dbReference type="PROSITE" id="PS50090">
    <property type="entry name" value="MYB_LIKE"/>
    <property type="match status" value="1"/>
</dbReference>
<dbReference type="PANTHER" id="PTHR46774">
    <property type="entry name" value="CHROMATIN MODIFICATION-RELATED PROTEIN EAF1 A-RELATED"/>
    <property type="match status" value="1"/>
</dbReference>
<feature type="region of interest" description="Disordered" evidence="3">
    <location>
        <begin position="1"/>
        <end position="34"/>
    </location>
</feature>
<dbReference type="AlphaFoldDB" id="A0AAW1REV2"/>
<feature type="compositionally biased region" description="Low complexity" evidence="3">
    <location>
        <begin position="379"/>
        <end position="389"/>
    </location>
</feature>
<feature type="region of interest" description="Disordered" evidence="3">
    <location>
        <begin position="559"/>
        <end position="578"/>
    </location>
</feature>
<evidence type="ECO:0008006" key="8">
    <source>
        <dbReference type="Google" id="ProtNLM"/>
    </source>
</evidence>
<evidence type="ECO:0000256" key="2">
    <source>
        <dbReference type="SAM" id="Coils"/>
    </source>
</evidence>
<dbReference type="SMART" id="SM00573">
    <property type="entry name" value="HSA"/>
    <property type="match status" value="1"/>
</dbReference>
<evidence type="ECO:0000256" key="1">
    <source>
        <dbReference type="ARBA" id="ARBA00022853"/>
    </source>
</evidence>
<evidence type="ECO:0000259" key="4">
    <source>
        <dbReference type="PROSITE" id="PS50090"/>
    </source>
</evidence>
<comment type="caution">
    <text evidence="6">The sequence shown here is derived from an EMBL/GenBank/DDBJ whole genome shotgun (WGS) entry which is preliminary data.</text>
</comment>
<dbReference type="CDD" id="cd00167">
    <property type="entry name" value="SANT"/>
    <property type="match status" value="1"/>
</dbReference>
<organism evidence="6 7">
    <name type="scientific">Elliptochloris bilobata</name>
    <dbReference type="NCBI Taxonomy" id="381761"/>
    <lineage>
        <taxon>Eukaryota</taxon>
        <taxon>Viridiplantae</taxon>
        <taxon>Chlorophyta</taxon>
        <taxon>core chlorophytes</taxon>
        <taxon>Trebouxiophyceae</taxon>
        <taxon>Trebouxiophyceae incertae sedis</taxon>
        <taxon>Elliptochloris clade</taxon>
        <taxon>Elliptochloris</taxon>
    </lineage>
</organism>
<feature type="domain" description="Myb-like" evidence="4">
    <location>
        <begin position="436"/>
        <end position="494"/>
    </location>
</feature>
<dbReference type="Proteomes" id="UP001445335">
    <property type="component" value="Unassembled WGS sequence"/>
</dbReference>
<feature type="compositionally biased region" description="Polar residues" evidence="3">
    <location>
        <begin position="332"/>
        <end position="347"/>
    </location>
</feature>
<dbReference type="Pfam" id="PF07529">
    <property type="entry name" value="HSA"/>
    <property type="match status" value="1"/>
</dbReference>
<feature type="region of interest" description="Disordered" evidence="3">
    <location>
        <begin position="776"/>
        <end position="821"/>
    </location>
</feature>
<evidence type="ECO:0000313" key="6">
    <source>
        <dbReference type="EMBL" id="KAK9832605.1"/>
    </source>
</evidence>
<feature type="compositionally biased region" description="Low complexity" evidence="3">
    <location>
        <begin position="222"/>
        <end position="231"/>
    </location>
</feature>
<feature type="region of interest" description="Disordered" evidence="3">
    <location>
        <begin position="52"/>
        <end position="114"/>
    </location>
</feature>
<feature type="region of interest" description="Disordered" evidence="3">
    <location>
        <begin position="210"/>
        <end position="231"/>
    </location>
</feature>
<dbReference type="InterPro" id="IPR044798">
    <property type="entry name" value="EAF1A/B"/>
</dbReference>
<feature type="coiled-coil region" evidence="2">
    <location>
        <begin position="249"/>
        <end position="276"/>
    </location>
</feature>
<dbReference type="PROSITE" id="PS51204">
    <property type="entry name" value="HSA"/>
    <property type="match status" value="1"/>
</dbReference>
<dbReference type="GO" id="GO:0006325">
    <property type="term" value="P:chromatin organization"/>
    <property type="evidence" value="ECO:0007669"/>
    <property type="project" value="UniProtKB-KW"/>
</dbReference>
<dbReference type="InterPro" id="IPR001005">
    <property type="entry name" value="SANT/Myb"/>
</dbReference>